<dbReference type="Pfam" id="PF00307">
    <property type="entry name" value="CH"/>
    <property type="match status" value="1"/>
</dbReference>
<dbReference type="AlphaFoldDB" id="A0AAN9TW15"/>
<feature type="signal peptide" evidence="2">
    <location>
        <begin position="1"/>
        <end position="22"/>
    </location>
</feature>
<evidence type="ECO:0000313" key="4">
    <source>
        <dbReference type="EMBL" id="KAK7605411.1"/>
    </source>
</evidence>
<feature type="compositionally biased region" description="Polar residues" evidence="1">
    <location>
        <begin position="34"/>
        <end position="51"/>
    </location>
</feature>
<keyword evidence="2" id="KW-0732">Signal</keyword>
<dbReference type="InterPro" id="IPR001715">
    <property type="entry name" value="CH_dom"/>
</dbReference>
<feature type="domain" description="Calponin-homology (CH)" evidence="3">
    <location>
        <begin position="64"/>
        <end position="183"/>
    </location>
</feature>
<dbReference type="EMBL" id="JBBCAQ010000002">
    <property type="protein sequence ID" value="KAK7605411.1"/>
    <property type="molecule type" value="Genomic_DNA"/>
</dbReference>
<gene>
    <name evidence="4" type="ORF">V9T40_007269</name>
</gene>
<proteinExistence type="predicted"/>
<sequence length="321" mass="36835">MLERDIHLPILIALLCTFRIDADQKKQKLERGPKTTSASQHTPVTHTNNCSQQQQQQQQQQQYNQIIKIYTEWGNHYLEKARFKRLIQNLQIDLSDGVLLADVVEAVCGQKVPDINKKPKSATNMTRLENLPLHMRDAVVCSLMTVKTFHQQHGKTISPNKLPHFCRNKSSKPRSSSVFGSPGDGRCSLFFGNRRDVPLGRLGDPLTQLSTTCSFPIQPVPLRSLFTCSYENLCEKERITEYLVPLYPHHLLPATVSAGYAFDVCMSAVPHFPDWYFVSGWKLLQQQQPGIPHQWFILNGLSSNLRLFFCLDFFPRRCRRL</sequence>
<name>A0AAN9TW15_9HEMI</name>
<evidence type="ECO:0000256" key="2">
    <source>
        <dbReference type="SAM" id="SignalP"/>
    </source>
</evidence>
<evidence type="ECO:0000313" key="5">
    <source>
        <dbReference type="Proteomes" id="UP001367676"/>
    </source>
</evidence>
<accession>A0AAN9TW15</accession>
<dbReference type="InterPro" id="IPR036872">
    <property type="entry name" value="CH_dom_sf"/>
</dbReference>
<dbReference type="Gene3D" id="1.10.418.10">
    <property type="entry name" value="Calponin-like domain"/>
    <property type="match status" value="1"/>
</dbReference>
<evidence type="ECO:0000259" key="3">
    <source>
        <dbReference type="PROSITE" id="PS50021"/>
    </source>
</evidence>
<dbReference type="PROSITE" id="PS50021">
    <property type="entry name" value="CH"/>
    <property type="match status" value="1"/>
</dbReference>
<dbReference type="Proteomes" id="UP001367676">
    <property type="component" value="Unassembled WGS sequence"/>
</dbReference>
<comment type="caution">
    <text evidence="4">The sequence shown here is derived from an EMBL/GenBank/DDBJ whole genome shotgun (WGS) entry which is preliminary data.</text>
</comment>
<feature type="chain" id="PRO_5042826050" description="Calponin-homology (CH) domain-containing protein" evidence="2">
    <location>
        <begin position="23"/>
        <end position="321"/>
    </location>
</feature>
<organism evidence="4 5">
    <name type="scientific">Parthenolecanium corni</name>
    <dbReference type="NCBI Taxonomy" id="536013"/>
    <lineage>
        <taxon>Eukaryota</taxon>
        <taxon>Metazoa</taxon>
        <taxon>Ecdysozoa</taxon>
        <taxon>Arthropoda</taxon>
        <taxon>Hexapoda</taxon>
        <taxon>Insecta</taxon>
        <taxon>Pterygota</taxon>
        <taxon>Neoptera</taxon>
        <taxon>Paraneoptera</taxon>
        <taxon>Hemiptera</taxon>
        <taxon>Sternorrhyncha</taxon>
        <taxon>Coccoidea</taxon>
        <taxon>Coccidae</taxon>
        <taxon>Parthenolecanium</taxon>
    </lineage>
</organism>
<dbReference type="SUPFAM" id="SSF47576">
    <property type="entry name" value="Calponin-homology domain, CH-domain"/>
    <property type="match status" value="1"/>
</dbReference>
<keyword evidence="5" id="KW-1185">Reference proteome</keyword>
<feature type="region of interest" description="Disordered" evidence="1">
    <location>
        <begin position="27"/>
        <end position="56"/>
    </location>
</feature>
<evidence type="ECO:0000256" key="1">
    <source>
        <dbReference type="SAM" id="MobiDB-lite"/>
    </source>
</evidence>
<protein>
    <recommendedName>
        <fullName evidence="3">Calponin-homology (CH) domain-containing protein</fullName>
    </recommendedName>
</protein>
<reference evidence="4 5" key="1">
    <citation type="submission" date="2024-03" db="EMBL/GenBank/DDBJ databases">
        <title>Adaptation during the transition from Ophiocordyceps entomopathogen to insect associate is accompanied by gene loss and intensified selection.</title>
        <authorList>
            <person name="Ward C.M."/>
            <person name="Onetto C.A."/>
            <person name="Borneman A.R."/>
        </authorList>
    </citation>
    <scope>NUCLEOTIDE SEQUENCE [LARGE SCALE GENOMIC DNA]</scope>
    <source>
        <strain evidence="4">AWRI1</strain>
        <tissue evidence="4">Single Adult Female</tissue>
    </source>
</reference>